<keyword evidence="2 5" id="KW-0812">Transmembrane</keyword>
<dbReference type="AlphaFoldDB" id="M1D430"/>
<dbReference type="FunCoup" id="M1D430">
    <property type="interactions" value="1574"/>
</dbReference>
<reference evidence="7" key="2">
    <citation type="submission" date="2015-06" db="UniProtKB">
        <authorList>
            <consortium name="EnsemblPlants"/>
        </authorList>
    </citation>
    <scope>IDENTIFICATION</scope>
    <source>
        <strain evidence="7">DM1-3 516 R44</strain>
    </source>
</reference>
<dbReference type="PANTHER" id="PTHR10783:SF106">
    <property type="entry name" value="EXS DOMAIN-CONTAINING PROTEIN"/>
    <property type="match status" value="1"/>
</dbReference>
<dbReference type="ExpressionAtlas" id="M1D430">
    <property type="expression patterns" value="baseline"/>
</dbReference>
<dbReference type="PROSITE" id="PS51380">
    <property type="entry name" value="EXS"/>
    <property type="match status" value="1"/>
</dbReference>
<dbReference type="Gramene" id="PGSC0003DMT400080869">
    <property type="protein sequence ID" value="PGSC0003DMT400080869"/>
    <property type="gene ID" value="PGSC0003DMG400031494"/>
</dbReference>
<name>M1D430_SOLTU</name>
<evidence type="ECO:0000259" key="6">
    <source>
        <dbReference type="PROSITE" id="PS51380"/>
    </source>
</evidence>
<dbReference type="EnsemblPlants" id="PGSC0003DMT400080869">
    <property type="protein sequence ID" value="PGSC0003DMT400080869"/>
    <property type="gene ID" value="PGSC0003DMG400031494"/>
</dbReference>
<keyword evidence="4 5" id="KW-0472">Membrane</keyword>
<accession>M1D430</accession>
<dbReference type="InterPro" id="IPR004342">
    <property type="entry name" value="EXS_C"/>
</dbReference>
<keyword evidence="8" id="KW-1185">Reference proteome</keyword>
<proteinExistence type="predicted"/>
<protein>
    <submittedName>
        <fullName evidence="7">Small molecule transporter</fullName>
    </submittedName>
</protein>
<evidence type="ECO:0000256" key="5">
    <source>
        <dbReference type="SAM" id="Phobius"/>
    </source>
</evidence>
<evidence type="ECO:0000256" key="2">
    <source>
        <dbReference type="ARBA" id="ARBA00022692"/>
    </source>
</evidence>
<evidence type="ECO:0000313" key="7">
    <source>
        <dbReference type="EnsemblPlants" id="PGSC0003DMT400080869"/>
    </source>
</evidence>
<feature type="transmembrane region" description="Helical" evidence="5">
    <location>
        <begin position="81"/>
        <end position="103"/>
    </location>
</feature>
<dbReference type="Pfam" id="PF03124">
    <property type="entry name" value="EXS"/>
    <property type="match status" value="1"/>
</dbReference>
<sequence length="452" mass="53127">MDSPANSPHLRKSGSRLVVSDFGTLEPGSVFEEALLHSIEAKATVSTPPSTTTIIPSPLLLWRLKISWDSVMRMSVNLRDLFLYEAFLYYNPLLLVTIMVWFWGMNLWVFAQANVNFPKIFDLDQNHLSHREIWKVLLYAAFAMALIFPFHIFYLSSRYFLLRTLWRIVFPLQASLRYLNVYNKKRADLVNQKIFSTLPVAIAFADFFLADILTSMSKVFSDLERSVCRMVHRQVATIAWFEADSVCGSHSVAIPIVLVLPYLFRLFQCLRQYKDTRDKTTLFNALKYSTAVPVIFVSALKYHVFPDNWVNLYRPLWLVSAVVNCLYSFYWDLTRDWDLSCFTLVFKFNKPHILSHCLYGRKWVYFWVIGSNLILRCTWTYKLSAHLRHNYLTVFTITALEMFRRFQWVFFRVENEWNKISTKSSNTQLYMGDVPKQEEEEEELLNSNGHNV</sequence>
<keyword evidence="3 5" id="KW-1133">Transmembrane helix</keyword>
<dbReference type="OMA" id="PLHITTM"/>
<evidence type="ECO:0000256" key="3">
    <source>
        <dbReference type="ARBA" id="ARBA00022989"/>
    </source>
</evidence>
<evidence type="ECO:0000313" key="8">
    <source>
        <dbReference type="Proteomes" id="UP000011115"/>
    </source>
</evidence>
<dbReference type="GO" id="GO:0016020">
    <property type="term" value="C:membrane"/>
    <property type="evidence" value="ECO:0007669"/>
    <property type="project" value="UniProtKB-SubCell"/>
</dbReference>
<feature type="transmembrane region" description="Helical" evidence="5">
    <location>
        <begin position="194"/>
        <end position="213"/>
    </location>
</feature>
<feature type="domain" description="EXS" evidence="6">
    <location>
        <begin position="245"/>
        <end position="446"/>
    </location>
</feature>
<dbReference type="InParanoid" id="M1D430"/>
<dbReference type="GO" id="GO:0005802">
    <property type="term" value="C:trans-Golgi network"/>
    <property type="evidence" value="ECO:0000318"/>
    <property type="project" value="GO_Central"/>
</dbReference>
<evidence type="ECO:0000256" key="1">
    <source>
        <dbReference type="ARBA" id="ARBA00004141"/>
    </source>
</evidence>
<feature type="transmembrane region" description="Helical" evidence="5">
    <location>
        <begin position="136"/>
        <end position="155"/>
    </location>
</feature>
<comment type="subcellular location">
    <subcellularLocation>
        <location evidence="1">Membrane</location>
        <topology evidence="1">Multi-pass membrane protein</topology>
    </subcellularLocation>
</comment>
<dbReference type="Proteomes" id="UP000011115">
    <property type="component" value="Unassembled WGS sequence"/>
</dbReference>
<dbReference type="eggNOG" id="KOG1162">
    <property type="taxonomic scope" value="Eukaryota"/>
</dbReference>
<feature type="transmembrane region" description="Helical" evidence="5">
    <location>
        <begin position="252"/>
        <end position="270"/>
    </location>
</feature>
<evidence type="ECO:0000256" key="4">
    <source>
        <dbReference type="ARBA" id="ARBA00023136"/>
    </source>
</evidence>
<feature type="transmembrane region" description="Helical" evidence="5">
    <location>
        <begin position="312"/>
        <end position="330"/>
    </location>
</feature>
<dbReference type="PaxDb" id="4113-PGSC0003DMT400080869"/>
<feature type="transmembrane region" description="Helical" evidence="5">
    <location>
        <begin position="282"/>
        <end position="300"/>
    </location>
</feature>
<dbReference type="PANTHER" id="PTHR10783">
    <property type="entry name" value="XENOTROPIC AND POLYTROPIC RETROVIRUS RECEPTOR 1-RELATED"/>
    <property type="match status" value="1"/>
</dbReference>
<organism evidence="7 8">
    <name type="scientific">Solanum tuberosum</name>
    <name type="common">Potato</name>
    <dbReference type="NCBI Taxonomy" id="4113"/>
    <lineage>
        <taxon>Eukaryota</taxon>
        <taxon>Viridiplantae</taxon>
        <taxon>Streptophyta</taxon>
        <taxon>Embryophyta</taxon>
        <taxon>Tracheophyta</taxon>
        <taxon>Spermatophyta</taxon>
        <taxon>Magnoliopsida</taxon>
        <taxon>eudicotyledons</taxon>
        <taxon>Gunneridae</taxon>
        <taxon>Pentapetalae</taxon>
        <taxon>asterids</taxon>
        <taxon>lamiids</taxon>
        <taxon>Solanales</taxon>
        <taxon>Solanaceae</taxon>
        <taxon>Solanoideae</taxon>
        <taxon>Solaneae</taxon>
        <taxon>Solanum</taxon>
    </lineage>
</organism>
<reference evidence="8" key="1">
    <citation type="journal article" date="2011" name="Nature">
        <title>Genome sequence and analysis of the tuber crop potato.</title>
        <authorList>
            <consortium name="The Potato Genome Sequencing Consortium"/>
        </authorList>
    </citation>
    <scope>NUCLEOTIDE SEQUENCE [LARGE SCALE GENOMIC DNA]</scope>
    <source>
        <strain evidence="8">cv. DM1-3 516 R44</strain>
    </source>
</reference>